<feature type="compositionally biased region" description="Acidic residues" evidence="1">
    <location>
        <begin position="480"/>
        <end position="491"/>
    </location>
</feature>
<evidence type="ECO:0000256" key="1">
    <source>
        <dbReference type="SAM" id="MobiDB-lite"/>
    </source>
</evidence>
<feature type="region of interest" description="Disordered" evidence="1">
    <location>
        <begin position="461"/>
        <end position="498"/>
    </location>
</feature>
<proteinExistence type="predicted"/>
<accession>A0A9P1HBB9</accession>
<evidence type="ECO:0000313" key="3">
    <source>
        <dbReference type="Proteomes" id="UP000838763"/>
    </source>
</evidence>
<feature type="compositionally biased region" description="Basic residues" evidence="1">
    <location>
        <begin position="91"/>
        <end position="104"/>
    </location>
</feature>
<protein>
    <submittedName>
        <fullName evidence="2">Uncharacterized protein</fullName>
    </submittedName>
</protein>
<feature type="region of interest" description="Disordered" evidence="1">
    <location>
        <begin position="184"/>
        <end position="212"/>
    </location>
</feature>
<comment type="caution">
    <text evidence="2">The sequence shown here is derived from an EMBL/GenBank/DDBJ whole genome shotgun (WGS) entry which is preliminary data.</text>
</comment>
<evidence type="ECO:0000313" key="2">
    <source>
        <dbReference type="EMBL" id="CAI4219482.1"/>
    </source>
</evidence>
<dbReference type="OrthoDB" id="4159838at2759"/>
<gene>
    <name evidence="2" type="ORF">PPNO1_LOCUS9042</name>
</gene>
<name>A0A9P1HBB9_9PEZI</name>
<feature type="compositionally biased region" description="Gly residues" evidence="1">
    <location>
        <begin position="466"/>
        <end position="476"/>
    </location>
</feature>
<feature type="compositionally biased region" description="Low complexity" evidence="1">
    <location>
        <begin position="106"/>
        <end position="118"/>
    </location>
</feature>
<feature type="region of interest" description="Disordered" evidence="1">
    <location>
        <begin position="1"/>
        <end position="27"/>
    </location>
</feature>
<reference evidence="2" key="1">
    <citation type="submission" date="2022-11" db="EMBL/GenBank/DDBJ databases">
        <authorList>
            <person name="Scott C."/>
            <person name="Bruce N."/>
        </authorList>
    </citation>
    <scope>NUCLEOTIDE SEQUENCE</scope>
</reference>
<keyword evidence="3" id="KW-1185">Reference proteome</keyword>
<feature type="compositionally biased region" description="Polar residues" evidence="1">
    <location>
        <begin position="202"/>
        <end position="211"/>
    </location>
</feature>
<feature type="region of interest" description="Disordered" evidence="1">
    <location>
        <begin position="65"/>
        <end position="118"/>
    </location>
</feature>
<dbReference type="AlphaFoldDB" id="A0A9P1HBB9"/>
<organism evidence="2 3">
    <name type="scientific">Parascedosporium putredinis</name>
    <dbReference type="NCBI Taxonomy" id="1442378"/>
    <lineage>
        <taxon>Eukaryota</taxon>
        <taxon>Fungi</taxon>
        <taxon>Dikarya</taxon>
        <taxon>Ascomycota</taxon>
        <taxon>Pezizomycotina</taxon>
        <taxon>Sordariomycetes</taxon>
        <taxon>Hypocreomycetidae</taxon>
        <taxon>Microascales</taxon>
        <taxon>Microascaceae</taxon>
        <taxon>Parascedosporium</taxon>
    </lineage>
</organism>
<dbReference type="EMBL" id="CALLCH030000020">
    <property type="protein sequence ID" value="CAI4219482.1"/>
    <property type="molecule type" value="Genomic_DNA"/>
</dbReference>
<sequence length="700" mass="75473">MDIAINTPPPSATRPYRRAGASAPSDDLAQNWTAQRCLRLLRPVHVSLNKLRQIKVEAAFTRQELREPTKPVRRKRNSANEDDEAYDPLKPKRPRVTYSQRKRQMAASSSSSSSSSSAAAGKSKATFKLPSAVARAGPKTPGKLFMSTPIVRRIRGMAREAGVVSDLPACRPCAGVRARTLPRRRRNRLAVPEDARPGPHSNPASTCQGKSDLQLERDRQLDALLKALDTLLLRTVAATTATGQPGSSSHPRSFIAMCLRQVPEQLKRIEEWDANEAEHLGEKSRLEAQDATQDMYNQLEGFGAMATGWRPLRHLVRAHAVTALRDAIAESLLDLVAAKRLVAVCARRGCVNEAAALLVAVLEQHHPPATRRQDVPAPQPRLLEPLELLVSFCKRHALWPTLFGTLARFLRENRLSGEWLCIRALEPVWGGLSEKLVVRGEACTQTLEFFYEAVSSLVDSLSVGSRGSGPSAGGGRSRADDDDDDDDEDDDARGKSLRSPAQMFTSTVGAVTAMAIMSTFIGDDSTTTTTDVGVKGTEVEANTTTAGTSTGTGTIILGKANSIFRAALCALNGSLAKLQERRRVRTTDSQLILELSIYMATAAAAAASGRQGHKGDKARIEAPRNSFADAANKKFYEGAVSLICSVAQHCARGGGAAGLAAHEHLVALCEPLAGLTLARHHGVGDLRREAAFLLAKRTGI</sequence>
<dbReference type="Proteomes" id="UP000838763">
    <property type="component" value="Unassembled WGS sequence"/>
</dbReference>